<organism evidence="1 2">
    <name type="scientific">Phytophthora fragariae</name>
    <dbReference type="NCBI Taxonomy" id="53985"/>
    <lineage>
        <taxon>Eukaryota</taxon>
        <taxon>Sar</taxon>
        <taxon>Stramenopiles</taxon>
        <taxon>Oomycota</taxon>
        <taxon>Peronosporomycetes</taxon>
        <taxon>Peronosporales</taxon>
        <taxon>Peronosporaceae</taxon>
        <taxon>Phytophthora</taxon>
    </lineage>
</organism>
<dbReference type="AlphaFoldDB" id="A0A6G0RMM5"/>
<protein>
    <recommendedName>
        <fullName evidence="3">DDE Tnp4 domain-containing protein</fullName>
    </recommendedName>
</protein>
<gene>
    <name evidence="1" type="ORF">PF008_g12824</name>
</gene>
<accession>A0A6G0RMM5</accession>
<comment type="caution">
    <text evidence="1">The sequence shown here is derived from an EMBL/GenBank/DDBJ whole genome shotgun (WGS) entry which is preliminary data.</text>
</comment>
<sequence>MTAVVQYDSFFEQKRYAAGRVGISSPLNVTSALRVLAYASSFDSIDENLEMSETTVKNCVQHFCVAVIAVFSPEYLRPPTPSEIRELLEENAKRGFVGMVESIDCMHWTWKNCPMAVAGQHKGKEKKPNKVLEAVAGYKLRIWHYNFGSPGSLNDLNILEQSPVFDAILRGEAATVHYEINGHAYNTPYLLADGIYPSWPVFVKSTEKTLGLKCQHFARMQEACRKDVERCFGVLQVRWYMLDTPCRLWSANDVETVMKACVILHNMIVVDEIDIDPNGYLFDPACQSGGMPVLEVSRPPPFSGLPNVDALVLRRAKQRDK</sequence>
<dbReference type="PANTHER" id="PTHR47150">
    <property type="entry name" value="OS12G0169200 PROTEIN"/>
    <property type="match status" value="1"/>
</dbReference>
<evidence type="ECO:0000313" key="1">
    <source>
        <dbReference type="EMBL" id="KAE9336847.1"/>
    </source>
</evidence>
<evidence type="ECO:0008006" key="3">
    <source>
        <dbReference type="Google" id="ProtNLM"/>
    </source>
</evidence>
<proteinExistence type="predicted"/>
<dbReference type="InterPro" id="IPR006912">
    <property type="entry name" value="Harbinger_derived_prot"/>
</dbReference>
<reference evidence="1 2" key="1">
    <citation type="submission" date="2018-09" db="EMBL/GenBank/DDBJ databases">
        <title>Genomic investigation of the strawberry pathogen Phytophthora fragariae indicates pathogenicity is determined by transcriptional variation in three key races.</title>
        <authorList>
            <person name="Adams T.M."/>
            <person name="Armitage A.D."/>
            <person name="Sobczyk M.K."/>
            <person name="Bates H.J."/>
            <person name="Dunwell J.M."/>
            <person name="Nellist C.F."/>
            <person name="Harrison R.J."/>
        </authorList>
    </citation>
    <scope>NUCLEOTIDE SEQUENCE [LARGE SCALE GENOMIC DNA]</scope>
    <source>
        <strain evidence="1 2">NOV-77</strain>
    </source>
</reference>
<dbReference type="Pfam" id="PF04827">
    <property type="entry name" value="Plant_tran"/>
    <property type="match status" value="1"/>
</dbReference>
<dbReference type="Proteomes" id="UP000486351">
    <property type="component" value="Unassembled WGS sequence"/>
</dbReference>
<dbReference type="PANTHER" id="PTHR47150:SF5">
    <property type="entry name" value="OS07G0546750 PROTEIN"/>
    <property type="match status" value="1"/>
</dbReference>
<name>A0A6G0RMM5_9STRA</name>
<evidence type="ECO:0000313" key="2">
    <source>
        <dbReference type="Proteomes" id="UP000486351"/>
    </source>
</evidence>
<dbReference type="EMBL" id="QXFY01000734">
    <property type="protein sequence ID" value="KAE9336847.1"/>
    <property type="molecule type" value="Genomic_DNA"/>
</dbReference>